<organism evidence="1 2">
    <name type="scientific">Aspergillus leporis</name>
    <dbReference type="NCBI Taxonomy" id="41062"/>
    <lineage>
        <taxon>Eukaryota</taxon>
        <taxon>Fungi</taxon>
        <taxon>Dikarya</taxon>
        <taxon>Ascomycota</taxon>
        <taxon>Pezizomycotina</taxon>
        <taxon>Eurotiomycetes</taxon>
        <taxon>Eurotiomycetidae</taxon>
        <taxon>Eurotiales</taxon>
        <taxon>Aspergillaceae</taxon>
        <taxon>Aspergillus</taxon>
        <taxon>Aspergillus subgen. Circumdati</taxon>
    </lineage>
</organism>
<dbReference type="EMBL" id="ML732165">
    <property type="protein sequence ID" value="KAB8077775.1"/>
    <property type="molecule type" value="Genomic_DNA"/>
</dbReference>
<evidence type="ECO:0000313" key="1">
    <source>
        <dbReference type="EMBL" id="KAB8077775.1"/>
    </source>
</evidence>
<evidence type="ECO:0000313" key="2">
    <source>
        <dbReference type="Proteomes" id="UP000326565"/>
    </source>
</evidence>
<feature type="non-terminal residue" evidence="1">
    <location>
        <position position="101"/>
    </location>
</feature>
<protein>
    <submittedName>
        <fullName evidence="1">Uncharacterized protein</fullName>
    </submittedName>
</protein>
<dbReference type="AlphaFoldDB" id="A0A5N5XC88"/>
<keyword evidence="2" id="KW-1185">Reference proteome</keyword>
<dbReference type="Proteomes" id="UP000326565">
    <property type="component" value="Unassembled WGS sequence"/>
</dbReference>
<sequence length="101" mass="11320">MPARYSTTHSTPMSQTRDNRRLTILRRRVSRVLRKLPTLNSCFPVSGFKQTYVIGGQRYATIPDGATMVRLDEQSIPISSFASACTALTTTTKQGKKKKKI</sequence>
<name>A0A5N5XC88_9EURO</name>
<reference evidence="1 2" key="1">
    <citation type="submission" date="2019-04" db="EMBL/GenBank/DDBJ databases">
        <title>Friends and foes A comparative genomics study of 23 Aspergillus species from section Flavi.</title>
        <authorList>
            <consortium name="DOE Joint Genome Institute"/>
            <person name="Kjaerbolling I."/>
            <person name="Vesth T."/>
            <person name="Frisvad J.C."/>
            <person name="Nybo J.L."/>
            <person name="Theobald S."/>
            <person name="Kildgaard S."/>
            <person name="Isbrandt T."/>
            <person name="Kuo A."/>
            <person name="Sato A."/>
            <person name="Lyhne E.K."/>
            <person name="Kogle M.E."/>
            <person name="Wiebenga A."/>
            <person name="Kun R.S."/>
            <person name="Lubbers R.J."/>
            <person name="Makela M.R."/>
            <person name="Barry K."/>
            <person name="Chovatia M."/>
            <person name="Clum A."/>
            <person name="Daum C."/>
            <person name="Haridas S."/>
            <person name="He G."/>
            <person name="LaButti K."/>
            <person name="Lipzen A."/>
            <person name="Mondo S."/>
            <person name="Riley R."/>
            <person name="Salamov A."/>
            <person name="Simmons B.A."/>
            <person name="Magnuson J.K."/>
            <person name="Henrissat B."/>
            <person name="Mortensen U.H."/>
            <person name="Larsen T.O."/>
            <person name="Devries R.P."/>
            <person name="Grigoriev I.V."/>
            <person name="Machida M."/>
            <person name="Baker S.E."/>
            <person name="Andersen M.R."/>
        </authorList>
    </citation>
    <scope>NUCLEOTIDE SEQUENCE [LARGE SCALE GENOMIC DNA]</scope>
    <source>
        <strain evidence="1 2">CBS 151.66</strain>
    </source>
</reference>
<gene>
    <name evidence="1" type="ORF">BDV29DRAFT_167794</name>
</gene>
<proteinExistence type="predicted"/>
<accession>A0A5N5XC88</accession>